<keyword evidence="4" id="KW-0547">Nucleotide-binding</keyword>
<evidence type="ECO:0000256" key="1">
    <source>
        <dbReference type="ARBA" id="ARBA00005187"/>
    </source>
</evidence>
<comment type="catalytic activity">
    <reaction evidence="7">
        <text>L-aspartate + L-glutamine + ATP + H2O = L-asparagine + L-glutamate + AMP + diphosphate + H(+)</text>
        <dbReference type="Rhea" id="RHEA:12228"/>
        <dbReference type="ChEBI" id="CHEBI:15377"/>
        <dbReference type="ChEBI" id="CHEBI:15378"/>
        <dbReference type="ChEBI" id="CHEBI:29985"/>
        <dbReference type="ChEBI" id="CHEBI:29991"/>
        <dbReference type="ChEBI" id="CHEBI:30616"/>
        <dbReference type="ChEBI" id="CHEBI:33019"/>
        <dbReference type="ChEBI" id="CHEBI:58048"/>
        <dbReference type="ChEBI" id="CHEBI:58359"/>
        <dbReference type="ChEBI" id="CHEBI:456215"/>
        <dbReference type="EC" id="6.3.5.4"/>
    </reaction>
</comment>
<comment type="similarity">
    <text evidence="2">Belongs to the asparagine synthetase family.</text>
</comment>
<dbReference type="Pfam" id="PF13537">
    <property type="entry name" value="GATase_7"/>
    <property type="match status" value="1"/>
</dbReference>
<dbReference type="EC" id="6.3.5.4" evidence="3"/>
<evidence type="ECO:0000256" key="6">
    <source>
        <dbReference type="ARBA" id="ARBA00022962"/>
    </source>
</evidence>
<dbReference type="PIRSF" id="PIRSF001589">
    <property type="entry name" value="Asn_synthetase_glu-h"/>
    <property type="match status" value="1"/>
</dbReference>
<gene>
    <name evidence="9" type="primary">asnB</name>
    <name evidence="9" type="ORF">LZC94_26765</name>
</gene>
<dbReference type="PANTHER" id="PTHR43284:SF1">
    <property type="entry name" value="ASPARAGINE SYNTHETASE"/>
    <property type="match status" value="1"/>
</dbReference>
<evidence type="ECO:0000256" key="4">
    <source>
        <dbReference type="ARBA" id="ARBA00022741"/>
    </source>
</evidence>
<dbReference type="PANTHER" id="PTHR43284">
    <property type="entry name" value="ASPARAGINE SYNTHETASE (GLUTAMINE-HYDROLYZING)"/>
    <property type="match status" value="1"/>
</dbReference>
<evidence type="ECO:0000256" key="5">
    <source>
        <dbReference type="ARBA" id="ARBA00022840"/>
    </source>
</evidence>
<dbReference type="PROSITE" id="PS51278">
    <property type="entry name" value="GATASE_TYPE_2"/>
    <property type="match status" value="1"/>
</dbReference>
<comment type="pathway">
    <text evidence="1">Amino-acid biosynthesis; L-asparagine biosynthesis; L-asparagine from L-aspartate (L-Gln route): step 1/1.</text>
</comment>
<dbReference type="NCBIfam" id="TIGR01536">
    <property type="entry name" value="asn_synth_AEB"/>
    <property type="match status" value="1"/>
</dbReference>
<dbReference type="SUPFAM" id="SSF56235">
    <property type="entry name" value="N-terminal nucleophile aminohydrolases (Ntn hydrolases)"/>
    <property type="match status" value="1"/>
</dbReference>
<dbReference type="Proteomes" id="UP001370348">
    <property type="component" value="Chromosome"/>
</dbReference>
<dbReference type="InterPro" id="IPR006426">
    <property type="entry name" value="Asn_synth_AEB"/>
</dbReference>
<dbReference type="EMBL" id="CP089984">
    <property type="protein sequence ID" value="WXB11455.1"/>
    <property type="molecule type" value="Genomic_DNA"/>
</dbReference>
<reference evidence="9 10" key="1">
    <citation type="submission" date="2021-12" db="EMBL/GenBank/DDBJ databases">
        <title>Discovery of the Pendulisporaceae a myxobacterial family with distinct sporulation behavior and unique specialized metabolism.</title>
        <authorList>
            <person name="Garcia R."/>
            <person name="Popoff A."/>
            <person name="Bader C.D."/>
            <person name="Loehr J."/>
            <person name="Walesch S."/>
            <person name="Walt C."/>
            <person name="Boldt J."/>
            <person name="Bunk B."/>
            <person name="Haeckl F.J.F.P.J."/>
            <person name="Gunesch A.P."/>
            <person name="Birkelbach J."/>
            <person name="Nuebel U."/>
            <person name="Pietschmann T."/>
            <person name="Bach T."/>
            <person name="Mueller R."/>
        </authorList>
    </citation>
    <scope>NUCLEOTIDE SEQUENCE [LARGE SCALE GENOMIC DNA]</scope>
    <source>
        <strain evidence="9 10">MSr11954</strain>
    </source>
</reference>
<dbReference type="InterPro" id="IPR029055">
    <property type="entry name" value="Ntn_hydrolases_N"/>
</dbReference>
<dbReference type="Pfam" id="PF00733">
    <property type="entry name" value="Asn_synthase"/>
    <property type="match status" value="1"/>
</dbReference>
<dbReference type="InterPro" id="IPR033738">
    <property type="entry name" value="AsnB_N"/>
</dbReference>
<accession>A0ABZ2LM86</accession>
<evidence type="ECO:0000259" key="8">
    <source>
        <dbReference type="PROSITE" id="PS51278"/>
    </source>
</evidence>
<dbReference type="CDD" id="cd00712">
    <property type="entry name" value="AsnB"/>
    <property type="match status" value="1"/>
</dbReference>
<evidence type="ECO:0000313" key="10">
    <source>
        <dbReference type="Proteomes" id="UP001370348"/>
    </source>
</evidence>
<proteinExistence type="inferred from homology"/>
<protein>
    <recommendedName>
        <fullName evidence="3">asparagine synthase (glutamine-hydrolyzing)</fullName>
        <ecNumber evidence="3">6.3.5.4</ecNumber>
    </recommendedName>
</protein>
<evidence type="ECO:0000256" key="2">
    <source>
        <dbReference type="ARBA" id="ARBA00005752"/>
    </source>
</evidence>
<dbReference type="InterPro" id="IPR017932">
    <property type="entry name" value="GATase_2_dom"/>
</dbReference>
<evidence type="ECO:0000256" key="3">
    <source>
        <dbReference type="ARBA" id="ARBA00012737"/>
    </source>
</evidence>
<evidence type="ECO:0000256" key="7">
    <source>
        <dbReference type="ARBA" id="ARBA00048741"/>
    </source>
</evidence>
<keyword evidence="6" id="KW-0315">Glutamine amidotransferase</keyword>
<keyword evidence="9" id="KW-0436">Ligase</keyword>
<dbReference type="CDD" id="cd01991">
    <property type="entry name" value="Asn_synthase_B_C"/>
    <property type="match status" value="1"/>
</dbReference>
<dbReference type="Gene3D" id="3.60.20.10">
    <property type="entry name" value="Glutamine Phosphoribosylpyrophosphate, subunit 1, domain 1"/>
    <property type="match status" value="1"/>
</dbReference>
<dbReference type="SUPFAM" id="SSF52402">
    <property type="entry name" value="Adenine nucleotide alpha hydrolases-like"/>
    <property type="match status" value="1"/>
</dbReference>
<keyword evidence="10" id="KW-1185">Reference proteome</keyword>
<name>A0ABZ2LM86_9BACT</name>
<keyword evidence="5" id="KW-0067">ATP-binding</keyword>
<dbReference type="GO" id="GO:0004066">
    <property type="term" value="F:asparagine synthase (glutamine-hydrolyzing) activity"/>
    <property type="evidence" value="ECO:0007669"/>
    <property type="project" value="UniProtKB-EC"/>
</dbReference>
<organism evidence="9 10">
    <name type="scientific">Pendulispora albinea</name>
    <dbReference type="NCBI Taxonomy" id="2741071"/>
    <lineage>
        <taxon>Bacteria</taxon>
        <taxon>Pseudomonadati</taxon>
        <taxon>Myxococcota</taxon>
        <taxon>Myxococcia</taxon>
        <taxon>Myxococcales</taxon>
        <taxon>Sorangiineae</taxon>
        <taxon>Pendulisporaceae</taxon>
        <taxon>Pendulispora</taxon>
    </lineage>
</organism>
<evidence type="ECO:0000313" key="9">
    <source>
        <dbReference type="EMBL" id="WXB11455.1"/>
    </source>
</evidence>
<feature type="domain" description="Glutamine amidotransferase type-2" evidence="8">
    <location>
        <begin position="1"/>
        <end position="212"/>
    </location>
</feature>
<sequence length="640" mass="72118">MIERENDIGHSQRVVSSMLQVMASRGPDGHESTRERRGEWNVVLGHRRLAIIDLQTGVQPMANVEATHAITFNGEIYNFRELRRELEGAGRSFATRSDTEVILQLHAERGDDAVASLNGMFAYALWEPGRRRLLLARDRAGIKPLFYAPLPDGGIAFGSTLSVVLQHPRVDHAPDVAGYASYFFSDYLHPPHSIVRDVRQLPPGHVLVWEDGRLGHARRFWSIPSVDARHFAGRTERDLAAETWDRLGACVERQLVADVPVGIFLSGGLDSSSVAVLAAERSKERMLAFSIGFEDATYDESAHARTVARAIGVRHVEEILRERDVLGVVDEALDMLDQPLGDPSYLPTFILSRLAARHVKVVVGGDGGDELWGGYPTYLAHKLARIYRVLPRPLRERWIMRCIDLLPLNEGYQSLEWKLRRFVGRWDDRPLVRHQRWMSALDLPALRDAIPASASMLPATLHDAELPPGEDPINRLLALDFSTYMSGSVLTKVDRASMAHGLEVRPPLLDNDMIDWAFSLPSHYKLRGKVGKYLFKKAASGHVPRDIIARPKKGFGIPLRAWLRGPLAEKLDAVMSGSPVWDGGLLERETFREYHLQHRAKQVDHSKPLWSLLVLDHWLRRLRDTAQRAPRSANLDRHIV</sequence>
<dbReference type="InterPro" id="IPR051786">
    <property type="entry name" value="ASN_synthetase/amidase"/>
</dbReference>
<dbReference type="Gene3D" id="3.40.50.620">
    <property type="entry name" value="HUPs"/>
    <property type="match status" value="1"/>
</dbReference>
<dbReference type="InterPro" id="IPR001962">
    <property type="entry name" value="Asn_synthase"/>
</dbReference>
<dbReference type="InterPro" id="IPR014729">
    <property type="entry name" value="Rossmann-like_a/b/a_fold"/>
</dbReference>